<dbReference type="EMBL" id="AJWZ01003799">
    <property type="protein sequence ID" value="EKC67240.1"/>
    <property type="molecule type" value="Genomic_DNA"/>
</dbReference>
<dbReference type="Gene3D" id="3.40.50.300">
    <property type="entry name" value="P-loop containing nucleotide triphosphate hydrolases"/>
    <property type="match status" value="1"/>
</dbReference>
<organism evidence="1">
    <name type="scientific">human gut metagenome</name>
    <dbReference type="NCBI Taxonomy" id="408170"/>
    <lineage>
        <taxon>unclassified sequences</taxon>
        <taxon>metagenomes</taxon>
        <taxon>organismal metagenomes</taxon>
    </lineage>
</organism>
<accession>K1TLM8</accession>
<dbReference type="AlphaFoldDB" id="K1TLM8"/>
<name>K1TLM8_9ZZZZ</name>
<gene>
    <name evidence="1" type="ORF">OBE_05542</name>
</gene>
<reference evidence="1" key="1">
    <citation type="journal article" date="2013" name="Environ. Microbiol.">
        <title>Microbiota from the distal guts of lean and obese adolescents exhibit partial functional redundancy besides clear differences in community structure.</title>
        <authorList>
            <person name="Ferrer M."/>
            <person name="Ruiz A."/>
            <person name="Lanza F."/>
            <person name="Haange S.B."/>
            <person name="Oberbach A."/>
            <person name="Till H."/>
            <person name="Bargiela R."/>
            <person name="Campoy C."/>
            <person name="Segura M.T."/>
            <person name="Richter M."/>
            <person name="von Bergen M."/>
            <person name="Seifert J."/>
            <person name="Suarez A."/>
        </authorList>
    </citation>
    <scope>NUCLEOTIDE SEQUENCE</scope>
</reference>
<comment type="caution">
    <text evidence="1">The sequence shown here is derived from an EMBL/GenBank/DDBJ whole genome shotgun (WGS) entry which is preliminary data.</text>
</comment>
<sequence>IRIAECPMAGMSILDYEPGNPAAESYRNLASEVLRLG</sequence>
<protein>
    <recommendedName>
        <fullName evidence="2">ParA family protein</fullName>
    </recommendedName>
</protein>
<evidence type="ECO:0008006" key="2">
    <source>
        <dbReference type="Google" id="ProtNLM"/>
    </source>
</evidence>
<feature type="non-terminal residue" evidence="1">
    <location>
        <position position="1"/>
    </location>
</feature>
<dbReference type="InterPro" id="IPR027417">
    <property type="entry name" value="P-loop_NTPase"/>
</dbReference>
<evidence type="ECO:0000313" key="1">
    <source>
        <dbReference type="EMBL" id="EKC67240.1"/>
    </source>
</evidence>
<proteinExistence type="predicted"/>